<organism evidence="7 8">
    <name type="scientific">Croceibacter atlanticus (strain ATCC BAA-628 / JCM 21780 / CIP 108009 / IAM 15332 / KCTC 12090 / HTCC2559)</name>
    <dbReference type="NCBI Taxonomy" id="216432"/>
    <lineage>
        <taxon>Bacteria</taxon>
        <taxon>Pseudomonadati</taxon>
        <taxon>Bacteroidota</taxon>
        <taxon>Flavobacteriia</taxon>
        <taxon>Flavobacteriales</taxon>
        <taxon>Flavobacteriaceae</taxon>
        <taxon>Croceibacter</taxon>
    </lineage>
</organism>
<evidence type="ECO:0000256" key="2">
    <source>
        <dbReference type="ARBA" id="ARBA00022729"/>
    </source>
</evidence>
<keyword evidence="3" id="KW-0186">Copper</keyword>
<keyword evidence="1" id="KW-0479">Metal-binding</keyword>
<dbReference type="HOGENOM" id="CLU_121828_0_0_10"/>
<accession>A3UAT6</accession>
<evidence type="ECO:0000256" key="4">
    <source>
        <dbReference type="SAM" id="SignalP"/>
    </source>
</evidence>
<evidence type="ECO:0000259" key="5">
    <source>
        <dbReference type="Pfam" id="PF00127"/>
    </source>
</evidence>
<dbReference type="Proteomes" id="UP000002297">
    <property type="component" value="Chromosome"/>
</dbReference>
<dbReference type="GeneID" id="89454277"/>
<dbReference type="OrthoDB" id="849076at2"/>
<keyword evidence="8" id="KW-1185">Reference proteome</keyword>
<dbReference type="SUPFAM" id="SSF49503">
    <property type="entry name" value="Cupredoxins"/>
    <property type="match status" value="1"/>
</dbReference>
<dbReference type="GO" id="GO:0009055">
    <property type="term" value="F:electron transfer activity"/>
    <property type="evidence" value="ECO:0007669"/>
    <property type="project" value="InterPro"/>
</dbReference>
<dbReference type="eggNOG" id="COG3794">
    <property type="taxonomic scope" value="Bacteria"/>
</dbReference>
<keyword evidence="2 4" id="KW-0732">Signal</keyword>
<dbReference type="KEGG" id="cat:CA2559_12818"/>
<name>A3UAT6_CROAH</name>
<gene>
    <name evidence="7" type="ordered locus">CA2559_12818</name>
</gene>
<dbReference type="InterPro" id="IPR026444">
    <property type="entry name" value="Secre_tail"/>
</dbReference>
<dbReference type="RefSeq" id="WP_013188303.1">
    <property type="nucleotide sequence ID" value="NC_014230.1"/>
</dbReference>
<dbReference type="Gene3D" id="2.60.40.420">
    <property type="entry name" value="Cupredoxins - blue copper proteins"/>
    <property type="match status" value="1"/>
</dbReference>
<evidence type="ECO:0000313" key="8">
    <source>
        <dbReference type="Proteomes" id="UP000002297"/>
    </source>
</evidence>
<dbReference type="Pfam" id="PF18962">
    <property type="entry name" value="Por_Secre_tail"/>
    <property type="match status" value="1"/>
</dbReference>
<feature type="domain" description="Secretion system C-terminal sorting" evidence="6">
    <location>
        <begin position="121"/>
        <end position="184"/>
    </location>
</feature>
<dbReference type="EMBL" id="CP002046">
    <property type="protein sequence ID" value="EAP86922.1"/>
    <property type="molecule type" value="Genomic_DNA"/>
</dbReference>
<dbReference type="InterPro" id="IPR000923">
    <property type="entry name" value="BlueCu_1"/>
</dbReference>
<sequence length="192" mass="21248">MKKYLLILLVFAAFQISAQTTYTIQWNTSVGDNASLTVELGDTVEWDWNGGFHDVVSDAGSQQSFQSQQTSDSDFVFSVLFDELGTNDYRCTIHPSSMNGTITVVETLSTQDKFRLNLNSYPNPVQDELTITSLLKISKIEVFSMLGKKVLTTQAGSVNMTNIKMGGLQNGLYFVNVTSESGETSVLRVMKK</sequence>
<evidence type="ECO:0000256" key="3">
    <source>
        <dbReference type="ARBA" id="ARBA00023008"/>
    </source>
</evidence>
<reference evidence="7 8" key="1">
    <citation type="journal article" date="2010" name="J. Bacteriol.">
        <title>The complete genome sequence of Croceibacter atlanticus HTCC2559T.</title>
        <authorList>
            <person name="Oh H.M."/>
            <person name="Kang I."/>
            <person name="Ferriera S."/>
            <person name="Giovannoni S.J."/>
            <person name="Cho J.C."/>
        </authorList>
    </citation>
    <scope>NUCLEOTIDE SEQUENCE [LARGE SCALE GENOMIC DNA]</scope>
    <source>
        <strain evidence="8">ATCC BAA-628 / HTCC2559 / KCTC 12090</strain>
    </source>
</reference>
<evidence type="ECO:0000256" key="1">
    <source>
        <dbReference type="ARBA" id="ARBA00022723"/>
    </source>
</evidence>
<dbReference type="InterPro" id="IPR008972">
    <property type="entry name" value="Cupredoxin"/>
</dbReference>
<evidence type="ECO:0008006" key="9">
    <source>
        <dbReference type="Google" id="ProtNLM"/>
    </source>
</evidence>
<dbReference type="Pfam" id="PF00127">
    <property type="entry name" value="Copper-bind"/>
    <property type="match status" value="1"/>
</dbReference>
<dbReference type="NCBIfam" id="TIGR04183">
    <property type="entry name" value="Por_Secre_tail"/>
    <property type="match status" value="1"/>
</dbReference>
<dbReference type="AlphaFoldDB" id="A3UAT6"/>
<dbReference type="GO" id="GO:0005507">
    <property type="term" value="F:copper ion binding"/>
    <property type="evidence" value="ECO:0007669"/>
    <property type="project" value="InterPro"/>
</dbReference>
<protein>
    <recommendedName>
        <fullName evidence="9">Secretion system C-terminal sorting domain-containing protein</fullName>
    </recommendedName>
</protein>
<feature type="signal peptide" evidence="4">
    <location>
        <begin position="1"/>
        <end position="18"/>
    </location>
</feature>
<proteinExistence type="predicted"/>
<feature type="domain" description="Blue (type 1) copper" evidence="5">
    <location>
        <begin position="32"/>
        <end position="104"/>
    </location>
</feature>
<evidence type="ECO:0000259" key="6">
    <source>
        <dbReference type="Pfam" id="PF18962"/>
    </source>
</evidence>
<dbReference type="STRING" id="216432.CA2559_12818"/>
<feature type="chain" id="PRO_5002660661" description="Secretion system C-terminal sorting domain-containing protein" evidence="4">
    <location>
        <begin position="19"/>
        <end position="192"/>
    </location>
</feature>
<evidence type="ECO:0000313" key="7">
    <source>
        <dbReference type="EMBL" id="EAP86922.1"/>
    </source>
</evidence>